<dbReference type="GO" id="GO:0055085">
    <property type="term" value="P:transmembrane transport"/>
    <property type="evidence" value="ECO:0007669"/>
    <property type="project" value="InterPro"/>
</dbReference>
<dbReference type="GO" id="GO:0005886">
    <property type="term" value="C:plasma membrane"/>
    <property type="evidence" value="ECO:0007669"/>
    <property type="project" value="UniProtKB-SubCell"/>
</dbReference>
<accession>A0A0B3RZW6</accession>
<evidence type="ECO:0000259" key="8">
    <source>
        <dbReference type="PROSITE" id="PS50928"/>
    </source>
</evidence>
<feature type="transmembrane region" description="Helical" evidence="7">
    <location>
        <begin position="13"/>
        <end position="35"/>
    </location>
</feature>
<evidence type="ECO:0000256" key="1">
    <source>
        <dbReference type="ARBA" id="ARBA00004651"/>
    </source>
</evidence>
<evidence type="ECO:0000313" key="9">
    <source>
        <dbReference type="EMBL" id="KHQ53642.1"/>
    </source>
</evidence>
<dbReference type="PANTHER" id="PTHR43744">
    <property type="entry name" value="ABC TRANSPORTER PERMEASE PROTEIN MG189-RELATED-RELATED"/>
    <property type="match status" value="1"/>
</dbReference>
<dbReference type="Proteomes" id="UP000030960">
    <property type="component" value="Unassembled WGS sequence"/>
</dbReference>
<dbReference type="InterPro" id="IPR000515">
    <property type="entry name" value="MetI-like"/>
</dbReference>
<sequence>MDNIAGHKSSLTWAVHISVVLLVALWLFPTVGLFVSSFRTADQIASSGWWNALFPTEQSLTLRTDSPEEQVQQDGVYVLEGNLFTVEGREAAPISSYGTSSRDISAFAPGDEAELRRGGTITVQEDGDYRLVSEEEIAGGRGIRIFVTAEIPPEFTLRNYDTVLGQDVVKRLAIYIAAAAILWGVMRYTLAAQPAIVAQGAPVVGGLVLLVLLAATFGLSSGAAEGAQTTDDMGRAFFSTLTVTVPATIIPIVVAAFAAYALAWMDFPGRALLIAFVVGLLVVPLQLALIPLLKLHLAIGIGKGYLGVWLAHTGFGLPLAVYLLRNYMAGLPRDIIENARVDGATEFQIFTKIILPLSFPALASFAIFQFLWTWNDLLVAKVFLIDATGQTTVMTNQIVELLGTRGGNWEILATAAFVSIAVPLVVFFAMQRYLVRGLLAGSVK</sequence>
<dbReference type="EMBL" id="JSUQ01000006">
    <property type="protein sequence ID" value="KHQ53642.1"/>
    <property type="molecule type" value="Genomic_DNA"/>
</dbReference>
<feature type="domain" description="ABC transmembrane type-1" evidence="8">
    <location>
        <begin position="237"/>
        <end position="430"/>
    </location>
</feature>
<evidence type="ECO:0000256" key="3">
    <source>
        <dbReference type="ARBA" id="ARBA00022475"/>
    </source>
</evidence>
<feature type="transmembrane region" description="Helical" evidence="7">
    <location>
        <begin position="305"/>
        <end position="324"/>
    </location>
</feature>
<dbReference type="Gene3D" id="1.10.3720.10">
    <property type="entry name" value="MetI-like"/>
    <property type="match status" value="1"/>
</dbReference>
<dbReference type="AlphaFoldDB" id="A0A0B3RZW6"/>
<comment type="similarity">
    <text evidence="7">Belongs to the binding-protein-dependent transport system permease family.</text>
</comment>
<dbReference type="RefSeq" id="WP_043139595.1">
    <property type="nucleotide sequence ID" value="NZ_JSUQ01000006.1"/>
</dbReference>
<name>A0A0B3RZW6_9RHOB</name>
<keyword evidence="4 7" id="KW-0812">Transmembrane</keyword>
<dbReference type="CDD" id="cd06261">
    <property type="entry name" value="TM_PBP2"/>
    <property type="match status" value="1"/>
</dbReference>
<dbReference type="PATRIC" id="fig|1515334.3.peg.1634"/>
<feature type="transmembrane region" description="Helical" evidence="7">
    <location>
        <begin position="271"/>
        <end position="293"/>
    </location>
</feature>
<dbReference type="Pfam" id="PF00528">
    <property type="entry name" value="BPD_transp_1"/>
    <property type="match status" value="1"/>
</dbReference>
<evidence type="ECO:0000256" key="7">
    <source>
        <dbReference type="RuleBase" id="RU363032"/>
    </source>
</evidence>
<keyword evidence="2 7" id="KW-0813">Transport</keyword>
<evidence type="ECO:0000256" key="5">
    <source>
        <dbReference type="ARBA" id="ARBA00022989"/>
    </source>
</evidence>
<dbReference type="PROSITE" id="PS50928">
    <property type="entry name" value="ABC_TM1"/>
    <property type="match status" value="1"/>
</dbReference>
<feature type="transmembrane region" description="Helical" evidence="7">
    <location>
        <begin position="411"/>
        <end position="430"/>
    </location>
</feature>
<dbReference type="SUPFAM" id="SSF161098">
    <property type="entry name" value="MetI-like"/>
    <property type="match status" value="1"/>
</dbReference>
<dbReference type="STRING" id="561184.SAMN05216376_101225"/>
<dbReference type="InterPro" id="IPR035906">
    <property type="entry name" value="MetI-like_sf"/>
</dbReference>
<keyword evidence="3" id="KW-1003">Cell membrane</keyword>
<keyword evidence="6 7" id="KW-0472">Membrane</keyword>
<evidence type="ECO:0000256" key="6">
    <source>
        <dbReference type="ARBA" id="ARBA00023136"/>
    </source>
</evidence>
<organism evidence="9 10">
    <name type="scientific">Mameliella alba</name>
    <dbReference type="NCBI Taxonomy" id="561184"/>
    <lineage>
        <taxon>Bacteria</taxon>
        <taxon>Pseudomonadati</taxon>
        <taxon>Pseudomonadota</taxon>
        <taxon>Alphaproteobacteria</taxon>
        <taxon>Rhodobacterales</taxon>
        <taxon>Roseobacteraceae</taxon>
        <taxon>Mameliella</taxon>
    </lineage>
</organism>
<feature type="transmembrane region" description="Helical" evidence="7">
    <location>
        <begin position="236"/>
        <end position="265"/>
    </location>
</feature>
<reference evidence="9 10" key="1">
    <citation type="submission" date="2014-10" db="EMBL/GenBank/DDBJ databases">
        <title>Genome sequence of Ponticoccus sp. strain UMTAT08 isolated from clonal culture of toxic dinoflagellate Alexandrium tamiyavanichii.</title>
        <authorList>
            <person name="Gan H.Y."/>
            <person name="Muhd D.-D."/>
            <person name="Mohd Noor M.E."/>
            <person name="Yeong Y.S."/>
            <person name="Usup G."/>
        </authorList>
    </citation>
    <scope>NUCLEOTIDE SEQUENCE [LARGE SCALE GENOMIC DNA]</scope>
    <source>
        <strain evidence="9 10">UMTAT08</strain>
    </source>
</reference>
<dbReference type="PANTHER" id="PTHR43744:SF4">
    <property type="entry name" value="OSMOPROTECTIVE COMPOUNDS UPTAKE PERMEASE PROTEIN GGTD"/>
    <property type="match status" value="1"/>
</dbReference>
<gene>
    <name evidence="9" type="ORF">OA50_01630</name>
</gene>
<feature type="transmembrane region" description="Helical" evidence="7">
    <location>
        <begin position="203"/>
        <end position="224"/>
    </location>
</feature>
<evidence type="ECO:0000313" key="10">
    <source>
        <dbReference type="Proteomes" id="UP000030960"/>
    </source>
</evidence>
<evidence type="ECO:0000256" key="4">
    <source>
        <dbReference type="ARBA" id="ARBA00022692"/>
    </source>
</evidence>
<evidence type="ECO:0000256" key="2">
    <source>
        <dbReference type="ARBA" id="ARBA00022448"/>
    </source>
</evidence>
<protein>
    <submittedName>
        <fullName evidence="9">Alpha-glucoside ABC transporter permease</fullName>
    </submittedName>
</protein>
<comment type="subcellular location">
    <subcellularLocation>
        <location evidence="1 7">Cell membrane</location>
        <topology evidence="1 7">Multi-pass membrane protein</topology>
    </subcellularLocation>
</comment>
<proteinExistence type="inferred from homology"/>
<keyword evidence="10" id="KW-1185">Reference proteome</keyword>
<feature type="transmembrane region" description="Helical" evidence="7">
    <location>
        <begin position="353"/>
        <end position="371"/>
    </location>
</feature>
<comment type="caution">
    <text evidence="9">The sequence shown here is derived from an EMBL/GenBank/DDBJ whole genome shotgun (WGS) entry which is preliminary data.</text>
</comment>
<keyword evidence="5 7" id="KW-1133">Transmembrane helix</keyword>